<keyword evidence="4" id="KW-1185">Reference proteome</keyword>
<organism evidence="3 4">
    <name type="scientific">Phialocephala subalpina</name>
    <dbReference type="NCBI Taxonomy" id="576137"/>
    <lineage>
        <taxon>Eukaryota</taxon>
        <taxon>Fungi</taxon>
        <taxon>Dikarya</taxon>
        <taxon>Ascomycota</taxon>
        <taxon>Pezizomycotina</taxon>
        <taxon>Leotiomycetes</taxon>
        <taxon>Helotiales</taxon>
        <taxon>Mollisiaceae</taxon>
        <taxon>Phialocephala</taxon>
        <taxon>Phialocephala fortinii species complex</taxon>
    </lineage>
</organism>
<evidence type="ECO:0000259" key="2">
    <source>
        <dbReference type="Pfam" id="PF08550"/>
    </source>
</evidence>
<dbReference type="InterPro" id="IPR013860">
    <property type="entry name" value="AreA_GATA"/>
</dbReference>
<evidence type="ECO:0000313" key="3">
    <source>
        <dbReference type="EMBL" id="CZR55766.1"/>
    </source>
</evidence>
<protein>
    <recommendedName>
        <fullName evidence="2">Nitrogen regulatory protein areA GATA-like domain-containing protein</fullName>
    </recommendedName>
</protein>
<proteinExistence type="predicted"/>
<evidence type="ECO:0000313" key="4">
    <source>
        <dbReference type="Proteomes" id="UP000184330"/>
    </source>
</evidence>
<feature type="compositionally biased region" description="Basic residues" evidence="1">
    <location>
        <begin position="20"/>
        <end position="29"/>
    </location>
</feature>
<feature type="region of interest" description="Disordered" evidence="1">
    <location>
        <begin position="106"/>
        <end position="132"/>
    </location>
</feature>
<feature type="region of interest" description="Disordered" evidence="1">
    <location>
        <begin position="20"/>
        <end position="65"/>
    </location>
</feature>
<evidence type="ECO:0000256" key="1">
    <source>
        <dbReference type="SAM" id="MobiDB-lite"/>
    </source>
</evidence>
<dbReference type="OrthoDB" id="5563539at2759"/>
<dbReference type="Pfam" id="PF08550">
    <property type="entry name" value="GATA_AreA"/>
    <property type="match status" value="1"/>
</dbReference>
<feature type="region of interest" description="Disordered" evidence="1">
    <location>
        <begin position="357"/>
        <end position="386"/>
    </location>
</feature>
<accession>A0A1L7WSN7</accession>
<sequence length="635" mass="71121">MTNLDVEQDWREVLASKASKWNKKSRRLSHLTISTHSPPPRSRSPADDMEEMETDDGSSWSETESTVSTGFSLARSVGSRATTLSVYSGISCSSQDELDLDGRDEASFTTLDDDDDVSTTSEVPDHFDRLMSSSPPPMPCVKWVEDDLGLRSYPTKHVDYLSHDWREVDIWASWRHLVSKKTSYNNEKRLVNACWRVWGKMRSDLKTVTPESLNWLKDCDVTWLYGPLQTGSIESLSAMSLDIVPSPSARGYRRDMLDLKPILKRRSGSEKMLQRSLSAASLLKQATAAIEAERSARAREVPFLPLQDRGRGKFARPTTPTFSRSPSTESLRPLLTPAVPDKKRIHFQEQVDQCIAVENSESESDSRGIASEPDTDSEGNMPVVTKTTLRRWPSIPRGASRTAERRKNIIAKLPSTTLNCGDEDADLVASFWRGSKTSPPLSPSPRASSPVLPAADFLLDDADDESEMEWSPSKHEPPIQGYLTGMEATSNDDSSFPCLVCNDSPDRNYRSRNDWLVHLWTVHQDPSTWVTTSCLWEGCKAHCKFESAEVWLIHVYDMHKRQSTVQGQFGSSLGVVGLDGMPEPAPRPRGPKLKFTLEDDALLVDLKENKSLTWKQIADFFPGRQDHTKTRGEGG</sequence>
<dbReference type="AlphaFoldDB" id="A0A1L7WSN7"/>
<dbReference type="PANTHER" id="PTHR28051:SF1">
    <property type="entry name" value="PROTEIN MTL1-RELATED"/>
    <property type="match status" value="1"/>
</dbReference>
<feature type="compositionally biased region" description="Acidic residues" evidence="1">
    <location>
        <begin position="47"/>
        <end position="56"/>
    </location>
</feature>
<dbReference type="Proteomes" id="UP000184330">
    <property type="component" value="Unassembled WGS sequence"/>
</dbReference>
<dbReference type="STRING" id="576137.A0A1L7WSN7"/>
<feature type="domain" description="Nitrogen regulatory protein areA GATA-like" evidence="2">
    <location>
        <begin position="173"/>
        <end position="200"/>
    </location>
</feature>
<feature type="compositionally biased region" description="Low complexity" evidence="1">
    <location>
        <begin position="317"/>
        <end position="330"/>
    </location>
</feature>
<dbReference type="PANTHER" id="PTHR28051">
    <property type="entry name" value="PROTEIN MTL1-RELATED"/>
    <property type="match status" value="1"/>
</dbReference>
<gene>
    <name evidence="3" type="ORF">PAC_05654</name>
</gene>
<name>A0A1L7WSN7_9HELO</name>
<dbReference type="GO" id="GO:0007039">
    <property type="term" value="P:protein catabolic process in the vacuole"/>
    <property type="evidence" value="ECO:0007669"/>
    <property type="project" value="TreeGrafter"/>
</dbReference>
<reference evidence="3 4" key="1">
    <citation type="submission" date="2016-03" db="EMBL/GenBank/DDBJ databases">
        <authorList>
            <person name="Ploux O."/>
        </authorList>
    </citation>
    <scope>NUCLEOTIDE SEQUENCE [LARGE SCALE GENOMIC DNA]</scope>
    <source>
        <strain evidence="3 4">UAMH 11012</strain>
    </source>
</reference>
<dbReference type="GO" id="GO:0005773">
    <property type="term" value="C:vacuole"/>
    <property type="evidence" value="ECO:0007669"/>
    <property type="project" value="GOC"/>
</dbReference>
<dbReference type="InterPro" id="IPR052292">
    <property type="entry name" value="Glucose_repression_reg"/>
</dbReference>
<feature type="region of interest" description="Disordered" evidence="1">
    <location>
        <begin position="309"/>
        <end position="334"/>
    </location>
</feature>
<dbReference type="GO" id="GO:0042149">
    <property type="term" value="P:cellular response to glucose starvation"/>
    <property type="evidence" value="ECO:0007669"/>
    <property type="project" value="TreeGrafter"/>
</dbReference>
<dbReference type="EMBL" id="FJOG01000007">
    <property type="protein sequence ID" value="CZR55766.1"/>
    <property type="molecule type" value="Genomic_DNA"/>
</dbReference>